<keyword evidence="2" id="KW-1185">Reference proteome</keyword>
<evidence type="ECO:0000313" key="1">
    <source>
        <dbReference type="EMBL" id="MDN7932462.1"/>
    </source>
</evidence>
<protein>
    <recommendedName>
        <fullName evidence="3">Lipoprotein</fullName>
    </recommendedName>
</protein>
<sequence>MMQMRSFPMNRSDGSKISLEELLTVVPGSQWTWYVLDFYGIGCAPGGQAMASFEEAVRSSENGIAMTWAELNDFARALDQTIDCQIVAARLERPVSRGRVERKDFRGYEMVLDGFDSTEWAVWAHDASVSDRVVRVASKLR</sequence>
<evidence type="ECO:0008006" key="3">
    <source>
        <dbReference type="Google" id="ProtNLM"/>
    </source>
</evidence>
<organism evidence="1 2">
    <name type="scientific">Burkholderia metallica</name>
    <dbReference type="NCBI Taxonomy" id="488729"/>
    <lineage>
        <taxon>Bacteria</taxon>
        <taxon>Pseudomonadati</taxon>
        <taxon>Pseudomonadota</taxon>
        <taxon>Betaproteobacteria</taxon>
        <taxon>Burkholderiales</taxon>
        <taxon>Burkholderiaceae</taxon>
        <taxon>Burkholderia</taxon>
        <taxon>Burkholderia cepacia complex</taxon>
    </lineage>
</organism>
<accession>A0ABT8PC87</accession>
<name>A0ABT8PC87_9BURK</name>
<dbReference type="EMBL" id="JAUJSQ010000004">
    <property type="protein sequence ID" value="MDN7932462.1"/>
    <property type="molecule type" value="Genomic_DNA"/>
</dbReference>
<proteinExistence type="predicted"/>
<dbReference type="RefSeq" id="WP_157126845.1">
    <property type="nucleotide sequence ID" value="NZ_CADFDC010000001.1"/>
</dbReference>
<dbReference type="Proteomes" id="UP001171606">
    <property type="component" value="Unassembled WGS sequence"/>
</dbReference>
<evidence type="ECO:0000313" key="2">
    <source>
        <dbReference type="Proteomes" id="UP001171606"/>
    </source>
</evidence>
<dbReference type="GeneID" id="67908964"/>
<gene>
    <name evidence="1" type="ORF">QZM52_14330</name>
</gene>
<reference evidence="1" key="1">
    <citation type="submission" date="2023-07" db="EMBL/GenBank/DDBJ databases">
        <title>A collection of bacterial strains from the Burkholderia cepacia Research Laboratory and Repository.</title>
        <authorList>
            <person name="Lipuma J."/>
            <person name="Spilker T."/>
            <person name="Caverly L."/>
        </authorList>
    </citation>
    <scope>NUCLEOTIDE SEQUENCE</scope>
    <source>
        <strain evidence="1">AU42020</strain>
    </source>
</reference>
<comment type="caution">
    <text evidence="1">The sequence shown here is derived from an EMBL/GenBank/DDBJ whole genome shotgun (WGS) entry which is preliminary data.</text>
</comment>